<keyword evidence="3" id="KW-1185">Reference proteome</keyword>
<comment type="caution">
    <text evidence="2">The sequence shown here is derived from an EMBL/GenBank/DDBJ whole genome shotgun (WGS) entry which is preliminary data.</text>
</comment>
<evidence type="ECO:0000256" key="1">
    <source>
        <dbReference type="SAM" id="MobiDB-lite"/>
    </source>
</evidence>
<organism evidence="2 3">
    <name type="scientific">Stephania cephalantha</name>
    <dbReference type="NCBI Taxonomy" id="152367"/>
    <lineage>
        <taxon>Eukaryota</taxon>
        <taxon>Viridiplantae</taxon>
        <taxon>Streptophyta</taxon>
        <taxon>Embryophyta</taxon>
        <taxon>Tracheophyta</taxon>
        <taxon>Spermatophyta</taxon>
        <taxon>Magnoliopsida</taxon>
        <taxon>Ranunculales</taxon>
        <taxon>Menispermaceae</taxon>
        <taxon>Menispermoideae</taxon>
        <taxon>Cissampelideae</taxon>
        <taxon>Stephania</taxon>
    </lineage>
</organism>
<accession>A0AAP0F5T9</accession>
<dbReference type="EMBL" id="JBBNAG010000009">
    <property type="protein sequence ID" value="KAK9104422.1"/>
    <property type="molecule type" value="Genomic_DNA"/>
</dbReference>
<feature type="region of interest" description="Disordered" evidence="1">
    <location>
        <begin position="24"/>
        <end position="49"/>
    </location>
</feature>
<proteinExistence type="predicted"/>
<evidence type="ECO:0000313" key="3">
    <source>
        <dbReference type="Proteomes" id="UP001419268"/>
    </source>
</evidence>
<reference evidence="2 3" key="1">
    <citation type="submission" date="2024-01" db="EMBL/GenBank/DDBJ databases">
        <title>Genome assemblies of Stephania.</title>
        <authorList>
            <person name="Yang L."/>
        </authorList>
    </citation>
    <scope>NUCLEOTIDE SEQUENCE [LARGE SCALE GENOMIC DNA]</scope>
    <source>
        <strain evidence="2">JXDWG</strain>
        <tissue evidence="2">Leaf</tissue>
    </source>
</reference>
<dbReference type="AlphaFoldDB" id="A0AAP0F5T9"/>
<sequence>MRVARISRTPKDLILFEWSVRKEKLKQRGREEREEEGEKRERRRPKERDRLSSARILEELLRGLGAYIDATF</sequence>
<name>A0AAP0F5T9_9MAGN</name>
<dbReference type="Proteomes" id="UP001419268">
    <property type="component" value="Unassembled WGS sequence"/>
</dbReference>
<gene>
    <name evidence="2" type="ORF">Scep_021266</name>
</gene>
<evidence type="ECO:0000313" key="2">
    <source>
        <dbReference type="EMBL" id="KAK9104422.1"/>
    </source>
</evidence>
<protein>
    <submittedName>
        <fullName evidence="2">Uncharacterized protein</fullName>
    </submittedName>
</protein>